<dbReference type="GO" id="GO:0005634">
    <property type="term" value="C:nucleus"/>
    <property type="evidence" value="ECO:0007669"/>
    <property type="project" value="UniProtKB-SubCell"/>
</dbReference>
<feature type="compositionally biased region" description="Basic and acidic residues" evidence="7">
    <location>
        <begin position="144"/>
        <end position="153"/>
    </location>
</feature>
<sequence length="931" mass="102631">MEGYDEDDYYDTADANDTADADADATGNGHRTIGDWTAYDAEGGEGGGSTWDPPPEFMYYRHRHRHREDEELRDGRPTDDISDHPSSADVAVVEDANDDDEYDAIADGEDVGNGWVAYRDDDGRTYYYHAGTGKTQWDRPGGTTKDDNDHDDASSSGEGGGGVTNEDGGRFAHPRKPRSTMADEERSSSHDRSSAAIDDDHDDNDQEDRDGAFDRLDRGRKNEHEDHEDEVEQRAREKAAAAAVEEKEKEKEKEEDTAVVAERLLRMPDALMEADVLDSIEVLVRRSGPEVAVPMAMQSLLDGYNGDAAMCGLLGSWLARLKSTTMADEGYSTGEGKGRATVARAASSSSSASYVGDDEDDHDDVDDDRTPLIREGAADAARDVVEGVIARLAKERFTKVHGDAIIGLDKRREAAFIDKMIKSDRWRRLLIDLSATNKGSMLFMICLQKISNLGHHRDIAKRIDPSEFFGVFDSMLQSELAIAGGAAVDGYAMDVVDMIDASVGPMGTLLSDLRRNCTSTSYTYLYAMEVIGALLTKSNDRLAAAADVESICHTRRSMMLKRAIRKWERLRDELEDEMLHPSNTGTTFQRKRRIDVALTVSDLFQRKRLRADPRSRNASADNLDMGISTTGDLENALDSALILLLTKNSLDVPIDKEVLDNVLKYAYGGSTDRIGDLLIRHPTAVTALLNNLFGPKRRIRQLETRLKCARLVALAVTASERAARSSPGDRVEVTESDESVLTEVILNGSQLCEQLENMVSFTVIDEVDENAEGSIGRQLSSMCIRHPVVSRGFMIWAKEHAGGPDFVATASYPTLSTCILCLVRLICRYHPLARPTALDISLLFLGHSNREISHQKMQSIKEQSLRLMLWLSTQGLSLVVISAVQGKLEKGGGSSSDMDSALVRYFLVGMIDISASFSSLVNLRTWENAKI</sequence>
<dbReference type="Gene3D" id="2.20.70.10">
    <property type="match status" value="1"/>
</dbReference>
<evidence type="ECO:0000313" key="10">
    <source>
        <dbReference type="Proteomes" id="UP001530377"/>
    </source>
</evidence>
<gene>
    <name evidence="9" type="ORF">ACHAXA_000127</name>
</gene>
<name>A0ABD3RXY1_9STRA</name>
<keyword evidence="10" id="KW-1185">Reference proteome</keyword>
<dbReference type="SMART" id="SM00456">
    <property type="entry name" value="WW"/>
    <property type="match status" value="1"/>
</dbReference>
<comment type="subcellular location">
    <subcellularLocation>
        <location evidence="1">Nucleus</location>
    </subcellularLocation>
</comment>
<evidence type="ECO:0000256" key="6">
    <source>
        <dbReference type="ARBA" id="ARBA00023242"/>
    </source>
</evidence>
<feature type="compositionally biased region" description="Basic and acidic residues" evidence="7">
    <location>
        <begin position="181"/>
        <end position="193"/>
    </location>
</feature>
<organism evidence="9 10">
    <name type="scientific">Cyclostephanos tholiformis</name>
    <dbReference type="NCBI Taxonomy" id="382380"/>
    <lineage>
        <taxon>Eukaryota</taxon>
        <taxon>Sar</taxon>
        <taxon>Stramenopiles</taxon>
        <taxon>Ochrophyta</taxon>
        <taxon>Bacillariophyta</taxon>
        <taxon>Coscinodiscophyceae</taxon>
        <taxon>Thalassiosirophycidae</taxon>
        <taxon>Stephanodiscales</taxon>
        <taxon>Stephanodiscaceae</taxon>
        <taxon>Cyclostephanos</taxon>
    </lineage>
</organism>
<dbReference type="Pfam" id="PF00397">
    <property type="entry name" value="WW"/>
    <property type="match status" value="1"/>
</dbReference>
<feature type="compositionally biased region" description="Acidic residues" evidence="7">
    <location>
        <begin position="95"/>
        <end position="110"/>
    </location>
</feature>
<proteinExistence type="inferred from homology"/>
<feature type="compositionally biased region" description="Basic and acidic residues" evidence="7">
    <location>
        <begin position="232"/>
        <end position="256"/>
    </location>
</feature>
<evidence type="ECO:0000256" key="2">
    <source>
        <dbReference type="ARBA" id="ARBA00005726"/>
    </source>
</evidence>
<feature type="compositionally biased region" description="Acidic residues" evidence="7">
    <location>
        <begin position="197"/>
        <end position="208"/>
    </location>
</feature>
<dbReference type="SUPFAM" id="SSF51045">
    <property type="entry name" value="WW domain"/>
    <property type="match status" value="1"/>
</dbReference>
<dbReference type="PROSITE" id="PS01159">
    <property type="entry name" value="WW_DOMAIN_1"/>
    <property type="match status" value="1"/>
</dbReference>
<feature type="compositionally biased region" description="Basic and acidic residues" evidence="7">
    <location>
        <begin position="209"/>
        <end position="225"/>
    </location>
</feature>
<feature type="region of interest" description="Disordered" evidence="7">
    <location>
        <begin position="329"/>
        <end position="369"/>
    </location>
</feature>
<dbReference type="InterPro" id="IPR001202">
    <property type="entry name" value="WW_dom"/>
</dbReference>
<keyword evidence="3" id="KW-0678">Repressor</keyword>
<reference evidence="9 10" key="1">
    <citation type="submission" date="2024-10" db="EMBL/GenBank/DDBJ databases">
        <title>Updated reference genomes for cyclostephanoid diatoms.</title>
        <authorList>
            <person name="Roberts W.R."/>
            <person name="Alverson A.J."/>
        </authorList>
    </citation>
    <scope>NUCLEOTIDE SEQUENCE [LARGE SCALE GENOMIC DNA]</scope>
    <source>
        <strain evidence="9 10">AJA228-03</strain>
    </source>
</reference>
<dbReference type="PANTHER" id="PTHR12144">
    <property type="entry name" value="NEGATIVE ELONGATION FACTOR D"/>
    <property type="match status" value="1"/>
</dbReference>
<dbReference type="EMBL" id="JALLPB020000120">
    <property type="protein sequence ID" value="KAL3817077.1"/>
    <property type="molecule type" value="Genomic_DNA"/>
</dbReference>
<comment type="caution">
    <text evidence="9">The sequence shown here is derived from an EMBL/GenBank/DDBJ whole genome shotgun (WGS) entry which is preliminary data.</text>
</comment>
<feature type="region of interest" description="Disordered" evidence="7">
    <location>
        <begin position="1"/>
        <end position="257"/>
    </location>
</feature>
<dbReference type="AlphaFoldDB" id="A0ABD3RXY1"/>
<dbReference type="CDD" id="cd00201">
    <property type="entry name" value="WW"/>
    <property type="match status" value="1"/>
</dbReference>
<dbReference type="Proteomes" id="UP001530377">
    <property type="component" value="Unassembled WGS sequence"/>
</dbReference>
<evidence type="ECO:0000256" key="3">
    <source>
        <dbReference type="ARBA" id="ARBA00022491"/>
    </source>
</evidence>
<feature type="compositionally biased region" description="Acidic residues" evidence="7">
    <location>
        <begin position="356"/>
        <end position="367"/>
    </location>
</feature>
<dbReference type="InterPro" id="IPR036020">
    <property type="entry name" value="WW_dom_sf"/>
</dbReference>
<dbReference type="Pfam" id="PF04858">
    <property type="entry name" value="TH1"/>
    <property type="match status" value="2"/>
</dbReference>
<dbReference type="PANTHER" id="PTHR12144:SF0">
    <property type="entry name" value="NEGATIVE ELONGATION FACTOR C_D"/>
    <property type="match status" value="1"/>
</dbReference>
<evidence type="ECO:0000259" key="8">
    <source>
        <dbReference type="PROSITE" id="PS50020"/>
    </source>
</evidence>
<keyword evidence="6" id="KW-0539">Nucleus</keyword>
<dbReference type="InterPro" id="IPR006942">
    <property type="entry name" value="TH1"/>
</dbReference>
<keyword evidence="5" id="KW-0804">Transcription</keyword>
<keyword evidence="4" id="KW-0805">Transcription regulation</keyword>
<evidence type="ECO:0000313" key="9">
    <source>
        <dbReference type="EMBL" id="KAL3817077.1"/>
    </source>
</evidence>
<evidence type="ECO:0000256" key="1">
    <source>
        <dbReference type="ARBA" id="ARBA00004123"/>
    </source>
</evidence>
<feature type="domain" description="WW" evidence="8">
    <location>
        <begin position="109"/>
        <end position="142"/>
    </location>
</feature>
<protein>
    <recommendedName>
        <fullName evidence="8">WW domain-containing protein</fullName>
    </recommendedName>
</protein>
<evidence type="ECO:0000256" key="7">
    <source>
        <dbReference type="SAM" id="MobiDB-lite"/>
    </source>
</evidence>
<feature type="compositionally biased region" description="Basic and acidic residues" evidence="7">
    <location>
        <begin position="67"/>
        <end position="83"/>
    </location>
</feature>
<evidence type="ECO:0000256" key="4">
    <source>
        <dbReference type="ARBA" id="ARBA00023015"/>
    </source>
</evidence>
<dbReference type="PROSITE" id="PS50020">
    <property type="entry name" value="WW_DOMAIN_2"/>
    <property type="match status" value="1"/>
</dbReference>
<feature type="compositionally biased region" description="Acidic residues" evidence="7">
    <location>
        <begin position="1"/>
        <end position="11"/>
    </location>
</feature>
<evidence type="ECO:0000256" key="5">
    <source>
        <dbReference type="ARBA" id="ARBA00023163"/>
    </source>
</evidence>
<accession>A0ABD3RXY1</accession>
<comment type="similarity">
    <text evidence="2">Belongs to the NELF-D family.</text>
</comment>